<evidence type="ECO:0008006" key="3">
    <source>
        <dbReference type="Google" id="ProtNLM"/>
    </source>
</evidence>
<sequence>MKRRLMLIAGAAVAVAAGWRWSSRHDSAAFAAQYAALPPRPPGSVYHLGHSLVGREMPAMLAQMMGPGYRYNSQLGWGASLNQHRAGDVPGHAEENATPAYRAAEAAIGSGDYDAVVLTEMVELRDALRWHDSAVALAHWAALARAARPDVRVYLYETWHRLDDPQGWLSRLDGDLPELWEPLVAEAMADPATGPIHIIPAGQAMAALVRRIEAGEVPGLTNRQDLFARDAAGEVDPIHLNDLGAYVVALVHFAALTGRSPQGLPHRLNRADGNPATALPVDAVPIIQAVVWDAVRGYAPSGVSG</sequence>
<gene>
    <name evidence="1" type="ORF">D2N39_15925</name>
</gene>
<evidence type="ECO:0000313" key="1">
    <source>
        <dbReference type="EMBL" id="RID90784.1"/>
    </source>
</evidence>
<dbReference type="EMBL" id="QXXQ01000010">
    <property type="protein sequence ID" value="RID90784.1"/>
    <property type="molecule type" value="Genomic_DNA"/>
</dbReference>
<organism evidence="1 2">
    <name type="scientific">Gemmobacter lutimaris</name>
    <dbReference type="NCBI Taxonomy" id="2306023"/>
    <lineage>
        <taxon>Bacteria</taxon>
        <taxon>Pseudomonadati</taxon>
        <taxon>Pseudomonadota</taxon>
        <taxon>Alphaproteobacteria</taxon>
        <taxon>Rhodobacterales</taxon>
        <taxon>Paracoccaceae</taxon>
        <taxon>Gemmobacter</taxon>
    </lineage>
</organism>
<keyword evidence="2" id="KW-1185">Reference proteome</keyword>
<reference evidence="1 2" key="1">
    <citation type="submission" date="2018-09" db="EMBL/GenBank/DDBJ databases">
        <title>Gemmobacter lutimaris sp. nov., a marine bacterium isolated from tidal flat.</title>
        <authorList>
            <person name="Lee D.W."/>
            <person name="Yoo Y."/>
            <person name="Kim J.-J."/>
            <person name="Kim B.S."/>
        </authorList>
    </citation>
    <scope>NUCLEOTIDE SEQUENCE [LARGE SCALE GENOMIC DNA]</scope>
    <source>
        <strain evidence="1 2">YJ-T1-11</strain>
    </source>
</reference>
<dbReference type="Gene3D" id="3.40.50.1110">
    <property type="entry name" value="SGNH hydrolase"/>
    <property type="match status" value="1"/>
</dbReference>
<dbReference type="OrthoDB" id="8883291at2"/>
<comment type="caution">
    <text evidence="1">The sequence shown here is derived from an EMBL/GenBank/DDBJ whole genome shotgun (WGS) entry which is preliminary data.</text>
</comment>
<dbReference type="Proteomes" id="UP000266649">
    <property type="component" value="Unassembled WGS sequence"/>
</dbReference>
<accession>A0A398BM81</accession>
<evidence type="ECO:0000313" key="2">
    <source>
        <dbReference type="Proteomes" id="UP000266649"/>
    </source>
</evidence>
<protein>
    <recommendedName>
        <fullName evidence="3">SGNH/GDSL hydrolase family protein</fullName>
    </recommendedName>
</protein>
<dbReference type="InterPro" id="IPR036514">
    <property type="entry name" value="SGNH_hydro_sf"/>
</dbReference>
<proteinExistence type="predicted"/>
<dbReference type="GO" id="GO:0016788">
    <property type="term" value="F:hydrolase activity, acting on ester bonds"/>
    <property type="evidence" value="ECO:0007669"/>
    <property type="project" value="UniProtKB-ARBA"/>
</dbReference>
<dbReference type="AlphaFoldDB" id="A0A398BM81"/>
<name>A0A398BM81_9RHOB</name>